<evidence type="ECO:0000256" key="2">
    <source>
        <dbReference type="SAM" id="SignalP"/>
    </source>
</evidence>
<evidence type="ECO:0008006" key="5">
    <source>
        <dbReference type="Google" id="ProtNLM"/>
    </source>
</evidence>
<feature type="chain" id="PRO_5040499205" description="Hydrophobin" evidence="2">
    <location>
        <begin position="21"/>
        <end position="85"/>
    </location>
</feature>
<keyword evidence="1" id="KW-0472">Membrane</keyword>
<comment type="caution">
    <text evidence="3">The sequence shown here is derived from an EMBL/GenBank/DDBJ whole genome shotgun (WGS) entry which is preliminary data.</text>
</comment>
<feature type="signal peptide" evidence="2">
    <location>
        <begin position="1"/>
        <end position="20"/>
    </location>
</feature>
<dbReference type="AlphaFoldDB" id="A0A9P5PLD1"/>
<keyword evidence="1" id="KW-0812">Transmembrane</keyword>
<feature type="transmembrane region" description="Helical" evidence="1">
    <location>
        <begin position="44"/>
        <end position="66"/>
    </location>
</feature>
<feature type="non-terminal residue" evidence="3">
    <location>
        <position position="85"/>
    </location>
</feature>
<accession>A0A9P5PLD1</accession>
<sequence>MQFKLTFATFALALATQTAAQCTVLCCQSVQPATSPQASQLLGLLGIVGAQGNVGITALLLLALALRLSSAVRTTALTALSLSTA</sequence>
<name>A0A9P5PLD1_9AGAR</name>
<keyword evidence="2" id="KW-0732">Signal</keyword>
<proteinExistence type="predicted"/>
<evidence type="ECO:0000313" key="4">
    <source>
        <dbReference type="Proteomes" id="UP000772434"/>
    </source>
</evidence>
<protein>
    <recommendedName>
        <fullName evidence="5">Hydrophobin</fullName>
    </recommendedName>
</protein>
<reference evidence="3" key="1">
    <citation type="submission" date="2020-11" db="EMBL/GenBank/DDBJ databases">
        <authorList>
            <consortium name="DOE Joint Genome Institute"/>
            <person name="Ahrendt S."/>
            <person name="Riley R."/>
            <person name="Andreopoulos W."/>
            <person name="Labutti K."/>
            <person name="Pangilinan J."/>
            <person name="Ruiz-Duenas F.J."/>
            <person name="Barrasa J.M."/>
            <person name="Sanchez-Garcia M."/>
            <person name="Camarero S."/>
            <person name="Miyauchi S."/>
            <person name="Serrano A."/>
            <person name="Linde D."/>
            <person name="Babiker R."/>
            <person name="Drula E."/>
            <person name="Ayuso-Fernandez I."/>
            <person name="Pacheco R."/>
            <person name="Padilla G."/>
            <person name="Ferreira P."/>
            <person name="Barriuso J."/>
            <person name="Kellner H."/>
            <person name="Castanera R."/>
            <person name="Alfaro M."/>
            <person name="Ramirez L."/>
            <person name="Pisabarro A.G."/>
            <person name="Kuo A."/>
            <person name="Tritt A."/>
            <person name="Lipzen A."/>
            <person name="He G."/>
            <person name="Yan M."/>
            <person name="Ng V."/>
            <person name="Cullen D."/>
            <person name="Martin F."/>
            <person name="Rosso M.-N."/>
            <person name="Henrissat B."/>
            <person name="Hibbett D."/>
            <person name="Martinez A.T."/>
            <person name="Grigoriev I.V."/>
        </authorList>
    </citation>
    <scope>NUCLEOTIDE SEQUENCE</scope>
    <source>
        <strain evidence="3">AH 40177</strain>
    </source>
</reference>
<keyword evidence="1" id="KW-1133">Transmembrane helix</keyword>
<gene>
    <name evidence="3" type="ORF">BDP27DRAFT_1334047</name>
</gene>
<evidence type="ECO:0000256" key="1">
    <source>
        <dbReference type="SAM" id="Phobius"/>
    </source>
</evidence>
<keyword evidence="4" id="KW-1185">Reference proteome</keyword>
<evidence type="ECO:0000313" key="3">
    <source>
        <dbReference type="EMBL" id="KAF9064085.1"/>
    </source>
</evidence>
<organism evidence="3 4">
    <name type="scientific">Rhodocollybia butyracea</name>
    <dbReference type="NCBI Taxonomy" id="206335"/>
    <lineage>
        <taxon>Eukaryota</taxon>
        <taxon>Fungi</taxon>
        <taxon>Dikarya</taxon>
        <taxon>Basidiomycota</taxon>
        <taxon>Agaricomycotina</taxon>
        <taxon>Agaricomycetes</taxon>
        <taxon>Agaricomycetidae</taxon>
        <taxon>Agaricales</taxon>
        <taxon>Marasmiineae</taxon>
        <taxon>Omphalotaceae</taxon>
        <taxon>Rhodocollybia</taxon>
    </lineage>
</organism>
<dbReference type="EMBL" id="JADNRY010000131">
    <property type="protein sequence ID" value="KAF9064085.1"/>
    <property type="molecule type" value="Genomic_DNA"/>
</dbReference>
<dbReference type="CDD" id="cd23507">
    <property type="entry name" value="hydrophobin_I"/>
    <property type="match status" value="1"/>
</dbReference>
<dbReference type="Proteomes" id="UP000772434">
    <property type="component" value="Unassembled WGS sequence"/>
</dbReference>